<dbReference type="RefSeq" id="WP_344486575.1">
    <property type="nucleotide sequence ID" value="NZ_BAAASB010000042.1"/>
</dbReference>
<protein>
    <submittedName>
        <fullName evidence="1">Uncharacterized protein</fullName>
    </submittedName>
</protein>
<sequence length="309" mass="32904">MPTNQVPSAGLNDGTPFGTLYERAVERAAGPEQNSLVAEVRTAVEFGMCDPKDSVEMACTAAETAEALVTALSSPWSLYTPQDAATIASALFVQLQQSADALQTLRRTVGQIAERGETEVPAPAGPGQRANLGDALEALRSVSEQIHGLVARHASTTVRALYTAPSSAPVPADEHETVVAVAALLAKQHDGTVTLNRHHPDEEDHPAPDGGFACACDVTILSADDEYNFHRGGDSQWTVARASEYVRTHNGSAVFDTQEALSTTLKTAHPQQLTDDILRLMTTDRDTPPIVYGELHAVPDDRAVPPEQP</sequence>
<keyword evidence="2" id="KW-1185">Reference proteome</keyword>
<evidence type="ECO:0000313" key="2">
    <source>
        <dbReference type="Proteomes" id="UP001596160"/>
    </source>
</evidence>
<dbReference type="EMBL" id="JBHSKP010000053">
    <property type="protein sequence ID" value="MFC5156950.1"/>
    <property type="molecule type" value="Genomic_DNA"/>
</dbReference>
<name>A0ABW0AW17_9ACTN</name>
<organism evidence="1 2">
    <name type="scientific">Streptomyces amakusaensis</name>
    <dbReference type="NCBI Taxonomy" id="67271"/>
    <lineage>
        <taxon>Bacteria</taxon>
        <taxon>Bacillati</taxon>
        <taxon>Actinomycetota</taxon>
        <taxon>Actinomycetes</taxon>
        <taxon>Kitasatosporales</taxon>
        <taxon>Streptomycetaceae</taxon>
        <taxon>Streptomyces</taxon>
    </lineage>
</organism>
<dbReference type="Proteomes" id="UP001596160">
    <property type="component" value="Unassembled WGS sequence"/>
</dbReference>
<evidence type="ECO:0000313" key="1">
    <source>
        <dbReference type="EMBL" id="MFC5156950.1"/>
    </source>
</evidence>
<comment type="caution">
    <text evidence="1">The sequence shown here is derived from an EMBL/GenBank/DDBJ whole genome shotgun (WGS) entry which is preliminary data.</text>
</comment>
<gene>
    <name evidence="1" type="ORF">ACFPRH_35085</name>
</gene>
<accession>A0ABW0AW17</accession>
<proteinExistence type="predicted"/>
<reference evidence="2" key="1">
    <citation type="journal article" date="2019" name="Int. J. Syst. Evol. Microbiol.">
        <title>The Global Catalogue of Microorganisms (GCM) 10K type strain sequencing project: providing services to taxonomists for standard genome sequencing and annotation.</title>
        <authorList>
            <consortium name="The Broad Institute Genomics Platform"/>
            <consortium name="The Broad Institute Genome Sequencing Center for Infectious Disease"/>
            <person name="Wu L."/>
            <person name="Ma J."/>
        </authorList>
    </citation>
    <scope>NUCLEOTIDE SEQUENCE [LARGE SCALE GENOMIC DNA]</scope>
    <source>
        <strain evidence="2">PCU 266</strain>
    </source>
</reference>